<dbReference type="Proteomes" id="UP000015100">
    <property type="component" value="Unassembled WGS sequence"/>
</dbReference>
<dbReference type="SUPFAM" id="SSF48264">
    <property type="entry name" value="Cytochrome P450"/>
    <property type="match status" value="1"/>
</dbReference>
<evidence type="ECO:0000313" key="2">
    <source>
        <dbReference type="Proteomes" id="UP000015100"/>
    </source>
</evidence>
<organism evidence="1 2">
    <name type="scientific">Dactylellina haptotyla (strain CBS 200.50)</name>
    <name type="common">Nematode-trapping fungus</name>
    <name type="synonym">Monacrosporium haptotylum</name>
    <dbReference type="NCBI Taxonomy" id="1284197"/>
    <lineage>
        <taxon>Eukaryota</taxon>
        <taxon>Fungi</taxon>
        <taxon>Dikarya</taxon>
        <taxon>Ascomycota</taxon>
        <taxon>Pezizomycotina</taxon>
        <taxon>Orbiliomycetes</taxon>
        <taxon>Orbiliales</taxon>
        <taxon>Orbiliaceae</taxon>
        <taxon>Dactylellina</taxon>
    </lineage>
</organism>
<dbReference type="GO" id="GO:0016705">
    <property type="term" value="F:oxidoreductase activity, acting on paired donors, with incorporation or reduction of molecular oxygen"/>
    <property type="evidence" value="ECO:0007669"/>
    <property type="project" value="InterPro"/>
</dbReference>
<accession>S8BLI8</accession>
<keyword evidence="2" id="KW-1185">Reference proteome</keyword>
<comment type="caution">
    <text evidence="1">The sequence shown here is derived from an EMBL/GenBank/DDBJ whole genome shotgun (WGS) entry which is preliminary data.</text>
</comment>
<dbReference type="GO" id="GO:0005506">
    <property type="term" value="F:iron ion binding"/>
    <property type="evidence" value="ECO:0007669"/>
    <property type="project" value="InterPro"/>
</dbReference>
<dbReference type="GO" id="GO:0004497">
    <property type="term" value="F:monooxygenase activity"/>
    <property type="evidence" value="ECO:0007669"/>
    <property type="project" value="InterPro"/>
</dbReference>
<reference evidence="1 2" key="1">
    <citation type="journal article" date="2013" name="PLoS Genet.">
        <title>Genomic mechanisms accounting for the adaptation to parasitism in nematode-trapping fungi.</title>
        <authorList>
            <person name="Meerupati T."/>
            <person name="Andersson K.M."/>
            <person name="Friman E."/>
            <person name="Kumar D."/>
            <person name="Tunlid A."/>
            <person name="Ahren D."/>
        </authorList>
    </citation>
    <scope>NUCLEOTIDE SEQUENCE [LARGE SCALE GENOMIC DNA]</scope>
    <source>
        <strain evidence="1 2">CBS 200.50</strain>
    </source>
</reference>
<name>S8BLI8_DACHA</name>
<sequence>MISPIVRTGPRKVSFNDIEVYSQIYKGNSKFPKSKDLYNFPPATQAIFGTINIQEAHARRVVFAPYFSKQAVRKLEGLVQSKATRFLDRLQDIGADINITSGFRCFSADVVTAYSYDTCFDALSHPNFAPD</sequence>
<proteinExistence type="predicted"/>
<dbReference type="AlphaFoldDB" id="S8BLI8"/>
<dbReference type="EMBL" id="AQGS01000432">
    <property type="protein sequence ID" value="EPS40273.1"/>
    <property type="molecule type" value="Genomic_DNA"/>
</dbReference>
<dbReference type="InterPro" id="IPR036396">
    <property type="entry name" value="Cyt_P450_sf"/>
</dbReference>
<dbReference type="HOGENOM" id="CLU_1927530_0_0_1"/>
<reference evidence="2" key="2">
    <citation type="submission" date="2013-04" db="EMBL/GenBank/DDBJ databases">
        <title>Genomic mechanisms accounting for the adaptation to parasitism in nematode-trapping fungi.</title>
        <authorList>
            <person name="Ahren D.G."/>
        </authorList>
    </citation>
    <scope>NUCLEOTIDE SEQUENCE [LARGE SCALE GENOMIC DNA]</scope>
    <source>
        <strain evidence="2">CBS 200.50</strain>
    </source>
</reference>
<dbReference type="OrthoDB" id="3945418at2759"/>
<dbReference type="STRING" id="1284197.S8BLI8"/>
<protein>
    <submittedName>
        <fullName evidence="1">Uncharacterized protein</fullName>
    </submittedName>
</protein>
<evidence type="ECO:0000313" key="1">
    <source>
        <dbReference type="EMBL" id="EPS40273.1"/>
    </source>
</evidence>
<gene>
    <name evidence="1" type="ORF">H072_5922</name>
</gene>
<dbReference type="GO" id="GO:0020037">
    <property type="term" value="F:heme binding"/>
    <property type="evidence" value="ECO:0007669"/>
    <property type="project" value="InterPro"/>
</dbReference>
<dbReference type="Gene3D" id="1.10.630.10">
    <property type="entry name" value="Cytochrome P450"/>
    <property type="match status" value="1"/>
</dbReference>